<organism evidence="6 7">
    <name type="scientific">Diploptera punctata</name>
    <name type="common">Pacific beetle cockroach</name>
    <dbReference type="NCBI Taxonomy" id="6984"/>
    <lineage>
        <taxon>Eukaryota</taxon>
        <taxon>Metazoa</taxon>
        <taxon>Ecdysozoa</taxon>
        <taxon>Arthropoda</taxon>
        <taxon>Hexapoda</taxon>
        <taxon>Insecta</taxon>
        <taxon>Pterygota</taxon>
        <taxon>Neoptera</taxon>
        <taxon>Polyneoptera</taxon>
        <taxon>Dictyoptera</taxon>
        <taxon>Blattodea</taxon>
        <taxon>Blaberoidea</taxon>
        <taxon>Blaberidae</taxon>
        <taxon>Diplopterinae</taxon>
        <taxon>Diploptera</taxon>
    </lineage>
</organism>
<gene>
    <name evidence="6" type="ORF">L9F63_021047</name>
</gene>
<comment type="caution">
    <text evidence="6">The sequence shown here is derived from an EMBL/GenBank/DDBJ whole genome shotgun (WGS) entry which is preliminary data.</text>
</comment>
<dbReference type="AlphaFoldDB" id="A0AAD8EBR3"/>
<dbReference type="GO" id="GO:0030117">
    <property type="term" value="C:membrane coat"/>
    <property type="evidence" value="ECO:0007669"/>
    <property type="project" value="InterPro"/>
</dbReference>
<evidence type="ECO:0000256" key="4">
    <source>
        <dbReference type="ARBA" id="ARBA00023136"/>
    </source>
</evidence>
<name>A0AAD8EBR3_DIPPU</name>
<reference evidence="6" key="2">
    <citation type="submission" date="2023-05" db="EMBL/GenBank/DDBJ databases">
        <authorList>
            <person name="Fouks B."/>
        </authorList>
    </citation>
    <scope>NUCLEOTIDE SEQUENCE</scope>
    <source>
        <strain evidence="6">Stay&amp;Tobe</strain>
        <tissue evidence="6">Testes</tissue>
    </source>
</reference>
<dbReference type="InterPro" id="IPR016024">
    <property type="entry name" value="ARM-type_fold"/>
</dbReference>
<proteinExistence type="predicted"/>
<dbReference type="Gene3D" id="1.25.10.10">
    <property type="entry name" value="Leucine-rich Repeat Variant"/>
    <property type="match status" value="1"/>
</dbReference>
<dbReference type="SUPFAM" id="SSF48371">
    <property type="entry name" value="ARM repeat"/>
    <property type="match status" value="1"/>
</dbReference>
<evidence type="ECO:0000256" key="2">
    <source>
        <dbReference type="ARBA" id="ARBA00022448"/>
    </source>
</evidence>
<evidence type="ECO:0000256" key="1">
    <source>
        <dbReference type="ARBA" id="ARBA00004308"/>
    </source>
</evidence>
<protein>
    <recommendedName>
        <fullName evidence="5">Clathrin/coatomer adaptor adaptin-like N-terminal domain-containing protein</fullName>
    </recommendedName>
</protein>
<dbReference type="InterPro" id="IPR050840">
    <property type="entry name" value="Adaptor_Complx_Large_Subunit"/>
</dbReference>
<comment type="subcellular location">
    <subcellularLocation>
        <location evidence="1">Endomembrane system</location>
    </subcellularLocation>
</comment>
<keyword evidence="4" id="KW-0472">Membrane</keyword>
<dbReference type="GO" id="GO:0012505">
    <property type="term" value="C:endomembrane system"/>
    <property type="evidence" value="ECO:0007669"/>
    <property type="project" value="UniProtKB-SubCell"/>
</dbReference>
<dbReference type="InterPro" id="IPR002553">
    <property type="entry name" value="Clathrin/coatomer_adapt-like_N"/>
</dbReference>
<evidence type="ECO:0000313" key="6">
    <source>
        <dbReference type="EMBL" id="KAJ9584605.1"/>
    </source>
</evidence>
<keyword evidence="3" id="KW-0653">Protein transport</keyword>
<dbReference type="EMBL" id="JASPKZ010007387">
    <property type="protein sequence ID" value="KAJ9584605.1"/>
    <property type="molecule type" value="Genomic_DNA"/>
</dbReference>
<dbReference type="PANTHER" id="PTHR22780">
    <property type="entry name" value="ADAPTIN, ALPHA/GAMMA/EPSILON"/>
    <property type="match status" value="1"/>
</dbReference>
<evidence type="ECO:0000313" key="7">
    <source>
        <dbReference type="Proteomes" id="UP001233999"/>
    </source>
</evidence>
<keyword evidence="2" id="KW-0813">Transport</keyword>
<dbReference type="Proteomes" id="UP001233999">
    <property type="component" value="Unassembled WGS sequence"/>
</dbReference>
<feature type="domain" description="Clathrin/coatomer adaptor adaptin-like N-terminal" evidence="5">
    <location>
        <begin position="57"/>
        <end position="463"/>
    </location>
</feature>
<dbReference type="GO" id="GO:0006886">
    <property type="term" value="P:intracellular protein transport"/>
    <property type="evidence" value="ECO:0007669"/>
    <property type="project" value="InterPro"/>
</dbReference>
<evidence type="ECO:0000259" key="5">
    <source>
        <dbReference type="Pfam" id="PF01602"/>
    </source>
</evidence>
<sequence>MSGIFEKTLGSLGSLFSPVGTDVGLRNMLQKCLNARTRREEEWLIQDFLRHVKIKLSEPSVKPSTVTRCLAFCMFSEMLGQRADFGYIHAVKLAQNGSLMEKKMGYLACGFLLRDSDPLCVLLVNTIVRDLMSKNILIVAMSLSACCHLVPADQATVILPIFKNKSHPGLGLEFIRSKAVIALHHFFRTSPQLCRPYINRIKSLLGDTDPGMVGKVLQFLLQVTKDSPEMIVDVVPALVQIQNQILDGKLPAEFTYKTLSAPWMQVSIVRLLRCLPEATQDVFKLLERTLQSAKPNADKAIGAAVIYECVSTLVHHKAGDELLASSLHYVADLMSSSNSNFSYAGLCLLEMVLHQYKLPLTALQQQVVLSGLRHPDDAMKRRTLYLLCTVAEAHNAQTVCSQVLEYVRSGRCDNLHIQRDLVQQIIVLTDKFPNHQTHWHIAMLIQLLPLAQDQQARAIQRRIQLALLAV</sequence>
<dbReference type="Pfam" id="PF01602">
    <property type="entry name" value="Adaptin_N"/>
    <property type="match status" value="1"/>
</dbReference>
<keyword evidence="7" id="KW-1185">Reference proteome</keyword>
<dbReference type="InterPro" id="IPR011989">
    <property type="entry name" value="ARM-like"/>
</dbReference>
<accession>A0AAD8EBR3</accession>
<feature type="non-terminal residue" evidence="6">
    <location>
        <position position="470"/>
    </location>
</feature>
<evidence type="ECO:0000256" key="3">
    <source>
        <dbReference type="ARBA" id="ARBA00022927"/>
    </source>
</evidence>
<dbReference type="GO" id="GO:0016192">
    <property type="term" value="P:vesicle-mediated transport"/>
    <property type="evidence" value="ECO:0007669"/>
    <property type="project" value="InterPro"/>
</dbReference>
<reference evidence="6" key="1">
    <citation type="journal article" date="2023" name="IScience">
        <title>Live-bearing cockroach genome reveals convergent evolutionary mechanisms linked to viviparity in insects and beyond.</title>
        <authorList>
            <person name="Fouks B."/>
            <person name="Harrison M.C."/>
            <person name="Mikhailova A.A."/>
            <person name="Marchal E."/>
            <person name="English S."/>
            <person name="Carruthers M."/>
            <person name="Jennings E.C."/>
            <person name="Chiamaka E.L."/>
            <person name="Frigard R.A."/>
            <person name="Pippel M."/>
            <person name="Attardo G.M."/>
            <person name="Benoit J.B."/>
            <person name="Bornberg-Bauer E."/>
            <person name="Tobe S.S."/>
        </authorList>
    </citation>
    <scope>NUCLEOTIDE SEQUENCE</scope>
    <source>
        <strain evidence="6">Stay&amp;Tobe</strain>
    </source>
</reference>